<dbReference type="Gene3D" id="3.30.565.10">
    <property type="entry name" value="Histidine kinase-like ATPase, C-terminal domain"/>
    <property type="match status" value="1"/>
</dbReference>
<dbReference type="RefSeq" id="WP_161039170.1">
    <property type="nucleotide sequence ID" value="NZ_WWCM01000006.1"/>
</dbReference>
<accession>A0ABW9VJN4</accession>
<evidence type="ECO:0000313" key="1">
    <source>
        <dbReference type="EMBL" id="MYM39799.1"/>
    </source>
</evidence>
<name>A0ABW9VJN4_9BURK</name>
<proteinExistence type="predicted"/>
<comment type="caution">
    <text evidence="1">The sequence shown here is derived from an EMBL/GenBank/DDBJ whole genome shotgun (WGS) entry which is preliminary data.</text>
</comment>
<sequence length="669" mass="75647">MANLKFRIELNVLNHLGIGLYSSTPAVVSEVISNAWDADASEVKIQLKPDDDEIVVDDDGHGMTEDAVLNKFLKVGYTRRLREANKSLSQSGKRRVMGRKGIGKLAMFSLANSIEVVTKAEGEDTVAFKIDVKKLKAMTSGTEDAVDYPVERIDVPADFTKPKGTRISLTDLNSKINKTEEYLRPRLARRFGVFTDTFKVELNGKSLTRGEASLYKDLQFLWFFDTAARDEILKIAPAIATKTDEAGKVEHFVASLPAILQVGGVDVEVKGFIGTVDTPSKLGRGDESLNKVSIFANGRLFQEDILSELGDARYFNNYIFGEVQADFLDSDDTDRATASREAIKHDDAHFQALRTHMVTVMRQIRDEWDDWRRELGYTKTSTPNPNIVEWLDSFTDQRDRKAADRIMTSIGNVSISNDPSKNEEAQRLLYRSAIVGFEKLRARSRLDELDKITDVLSPEFQAIFATLDDIEESYYLDITKQRLEIIRKFDEEIVDAKKLEKVAQKYLFNHLWLLDPSWDRVKGTEAMEVTLTAELKRACPEAEEGARLDIAYRTTAGAHIIIELKRPGLTVRLSDLEAQGRKYVEAMEQFYREHPDFLTKFGGRPPGIQVFLLISTAPVISERQQEVFNAYNIKILTYKGLIESAKAAYQNYFDVKTTVGKLEEILSKL</sequence>
<keyword evidence="2" id="KW-1185">Reference proteome</keyword>
<evidence type="ECO:0000313" key="2">
    <source>
        <dbReference type="Proteomes" id="UP000478090"/>
    </source>
</evidence>
<organism evidence="1 2">
    <name type="scientific">Duganella qianjiadongensis</name>
    <dbReference type="NCBI Taxonomy" id="2692176"/>
    <lineage>
        <taxon>Bacteria</taxon>
        <taxon>Pseudomonadati</taxon>
        <taxon>Pseudomonadota</taxon>
        <taxon>Betaproteobacteria</taxon>
        <taxon>Burkholderiales</taxon>
        <taxon>Oxalobacteraceae</taxon>
        <taxon>Telluria group</taxon>
        <taxon>Duganella</taxon>
    </lineage>
</organism>
<dbReference type="Proteomes" id="UP000478090">
    <property type="component" value="Unassembled WGS sequence"/>
</dbReference>
<dbReference type="SUPFAM" id="SSF55874">
    <property type="entry name" value="ATPase domain of HSP90 chaperone/DNA topoisomerase II/histidine kinase"/>
    <property type="match status" value="1"/>
</dbReference>
<dbReference type="EMBL" id="WWCM01000006">
    <property type="protein sequence ID" value="MYM39799.1"/>
    <property type="molecule type" value="Genomic_DNA"/>
</dbReference>
<reference evidence="1 2" key="1">
    <citation type="submission" date="2019-12" db="EMBL/GenBank/DDBJ databases">
        <title>Novel species isolated from a subtropical stream in China.</title>
        <authorList>
            <person name="Lu H."/>
        </authorList>
    </citation>
    <scope>NUCLEOTIDE SEQUENCE [LARGE SCALE GENOMIC DNA]</scope>
    <source>
        <strain evidence="1 2">CY13W</strain>
    </source>
</reference>
<gene>
    <name evidence="1" type="ORF">GTP27_10705</name>
</gene>
<dbReference type="Pfam" id="PF13589">
    <property type="entry name" value="HATPase_c_3"/>
    <property type="match status" value="1"/>
</dbReference>
<dbReference type="InterPro" id="IPR036890">
    <property type="entry name" value="HATPase_C_sf"/>
</dbReference>
<protein>
    <submittedName>
        <fullName evidence="1">DNA mismatch repair protein</fullName>
    </submittedName>
</protein>